<dbReference type="Gene3D" id="1.10.10.10">
    <property type="entry name" value="Winged helix-like DNA-binding domain superfamily/Winged helix DNA-binding domain"/>
    <property type="match status" value="1"/>
</dbReference>
<dbReference type="InterPro" id="IPR058163">
    <property type="entry name" value="LysR-type_TF_proteobact-type"/>
</dbReference>
<dbReference type="Proteomes" id="UP000245974">
    <property type="component" value="Unassembled WGS sequence"/>
</dbReference>
<dbReference type="FunFam" id="1.10.10.10:FF:000001">
    <property type="entry name" value="LysR family transcriptional regulator"/>
    <property type="match status" value="1"/>
</dbReference>
<dbReference type="OrthoDB" id="9786526at2"/>
<dbReference type="PANTHER" id="PTHR30537:SF5">
    <property type="entry name" value="HTH-TYPE TRANSCRIPTIONAL ACTIVATOR TTDR-RELATED"/>
    <property type="match status" value="1"/>
</dbReference>
<dbReference type="FunFam" id="3.40.190.290:FF:000001">
    <property type="entry name" value="Transcriptional regulator, LysR family"/>
    <property type="match status" value="1"/>
</dbReference>
<evidence type="ECO:0000256" key="2">
    <source>
        <dbReference type="ARBA" id="ARBA00023015"/>
    </source>
</evidence>
<accession>A0A2U3MVJ9</accession>
<dbReference type="RefSeq" id="WP_121972868.1">
    <property type="nucleotide sequence ID" value="NZ_OOGT01000013.1"/>
</dbReference>
<dbReference type="Pfam" id="PF00126">
    <property type="entry name" value="HTH_1"/>
    <property type="match status" value="1"/>
</dbReference>
<evidence type="ECO:0000313" key="6">
    <source>
        <dbReference type="EMBL" id="SPL69329.1"/>
    </source>
</evidence>
<protein>
    <submittedName>
        <fullName evidence="6">HTH-type transcriptional regulator DmlR</fullName>
    </submittedName>
</protein>
<dbReference type="GO" id="GO:0043565">
    <property type="term" value="F:sequence-specific DNA binding"/>
    <property type="evidence" value="ECO:0007669"/>
    <property type="project" value="TreeGrafter"/>
</dbReference>
<dbReference type="SUPFAM" id="SSF46785">
    <property type="entry name" value="Winged helix' DNA-binding domain"/>
    <property type="match status" value="1"/>
</dbReference>
<name>A0A2U3MVJ9_9GAMM</name>
<evidence type="ECO:0000256" key="4">
    <source>
        <dbReference type="ARBA" id="ARBA00023163"/>
    </source>
</evidence>
<dbReference type="Gene3D" id="3.40.190.290">
    <property type="match status" value="1"/>
</dbReference>
<evidence type="ECO:0000313" key="7">
    <source>
        <dbReference type="Proteomes" id="UP000245974"/>
    </source>
</evidence>
<dbReference type="GO" id="GO:0003700">
    <property type="term" value="F:DNA-binding transcription factor activity"/>
    <property type="evidence" value="ECO:0007669"/>
    <property type="project" value="InterPro"/>
</dbReference>
<dbReference type="PANTHER" id="PTHR30537">
    <property type="entry name" value="HTH-TYPE TRANSCRIPTIONAL REGULATOR"/>
    <property type="match status" value="1"/>
</dbReference>
<dbReference type="PROSITE" id="PS50931">
    <property type="entry name" value="HTH_LYSR"/>
    <property type="match status" value="1"/>
</dbReference>
<dbReference type="GO" id="GO:0006351">
    <property type="term" value="P:DNA-templated transcription"/>
    <property type="evidence" value="ECO:0007669"/>
    <property type="project" value="TreeGrafter"/>
</dbReference>
<evidence type="ECO:0000256" key="1">
    <source>
        <dbReference type="ARBA" id="ARBA00009437"/>
    </source>
</evidence>
<keyword evidence="3" id="KW-0238">DNA-binding</keyword>
<reference evidence="7" key="1">
    <citation type="submission" date="2018-03" db="EMBL/GenBank/DDBJ databases">
        <authorList>
            <person name="Blom J."/>
        </authorList>
    </citation>
    <scope>NUCLEOTIDE SEQUENCE [LARGE SCALE GENOMIC DNA]</scope>
    <source>
        <strain evidence="7">KPC-SM-21</strain>
    </source>
</reference>
<dbReference type="InterPro" id="IPR005119">
    <property type="entry name" value="LysR_subst-bd"/>
</dbReference>
<dbReference type="SUPFAM" id="SSF53850">
    <property type="entry name" value="Periplasmic binding protein-like II"/>
    <property type="match status" value="1"/>
</dbReference>
<dbReference type="InterPro" id="IPR000847">
    <property type="entry name" value="LysR_HTH_N"/>
</dbReference>
<organism evidence="6 7">
    <name type="scientific">Acinetobacter stercoris</name>
    <dbReference type="NCBI Taxonomy" id="2126983"/>
    <lineage>
        <taxon>Bacteria</taxon>
        <taxon>Pseudomonadati</taxon>
        <taxon>Pseudomonadota</taxon>
        <taxon>Gammaproteobacteria</taxon>
        <taxon>Moraxellales</taxon>
        <taxon>Moraxellaceae</taxon>
        <taxon>Acinetobacter</taxon>
    </lineage>
</organism>
<proteinExistence type="inferred from homology"/>
<dbReference type="InterPro" id="IPR036388">
    <property type="entry name" value="WH-like_DNA-bd_sf"/>
</dbReference>
<dbReference type="CDD" id="cd08422">
    <property type="entry name" value="PBP2_CrgA_like"/>
    <property type="match status" value="1"/>
</dbReference>
<evidence type="ECO:0000256" key="3">
    <source>
        <dbReference type="ARBA" id="ARBA00023125"/>
    </source>
</evidence>
<evidence type="ECO:0000259" key="5">
    <source>
        <dbReference type="PROSITE" id="PS50931"/>
    </source>
</evidence>
<feature type="domain" description="HTH lysR-type" evidence="5">
    <location>
        <begin position="10"/>
        <end position="67"/>
    </location>
</feature>
<dbReference type="EMBL" id="OOGT01000013">
    <property type="protein sequence ID" value="SPL69329.1"/>
    <property type="molecule type" value="Genomic_DNA"/>
</dbReference>
<sequence length="308" mass="35127">MSNKDHYLLDNLFDIRIFICIVENSSFTLAAQKLGISRSAAGKSLSKLENQLNTRLLYRTTRQVSLTDEGQLFYQHSLKILNEIENAESALNKTKQYPRGKLKISMPVAFGRLHVLPILQKYLIQWPEVQAELYFSDEYCDLVKDGIDLAIRIGGNDDSRLVRRVLAPHRLLTCASPEYLRKHGTPQKIEDLNTHHLLGYSHQGMILPWRFKTNNESYEYKVRGQLSSSNTEAIKDASISGLGICHLGAFLVGKNIANGSLIPVLKEFHHPEPSICAIYPSRHYLAPKVKLFLELIQQTWQNKAIWDI</sequence>
<dbReference type="Pfam" id="PF03466">
    <property type="entry name" value="LysR_substrate"/>
    <property type="match status" value="1"/>
</dbReference>
<gene>
    <name evidence="6" type="primary">dmlR_3</name>
    <name evidence="6" type="ORF">KPC_0507</name>
</gene>
<keyword evidence="2" id="KW-0805">Transcription regulation</keyword>
<dbReference type="InParanoid" id="A0A2U3MVJ9"/>
<dbReference type="InterPro" id="IPR036390">
    <property type="entry name" value="WH_DNA-bd_sf"/>
</dbReference>
<keyword evidence="7" id="KW-1185">Reference proteome</keyword>
<dbReference type="AlphaFoldDB" id="A0A2U3MVJ9"/>
<keyword evidence="4" id="KW-0804">Transcription</keyword>
<comment type="similarity">
    <text evidence="1">Belongs to the LysR transcriptional regulatory family.</text>
</comment>